<evidence type="ECO:0000256" key="5">
    <source>
        <dbReference type="ARBA" id="ARBA00023125"/>
    </source>
</evidence>
<evidence type="ECO:0000313" key="13">
    <source>
        <dbReference type="EMBL" id="OUP58107.1"/>
    </source>
</evidence>
<comment type="function">
    <text evidence="7">May play the central regulatory role in sporulation. It may be an element of the effector pathway responsible for the activation of sporulation genes in response to nutritional stress. Spo0A may act in concert with spo0H (a sigma factor) to control the expression of some genes that are critical to the sporulation process.</text>
</comment>
<evidence type="ECO:0000256" key="3">
    <source>
        <dbReference type="ARBA" id="ARBA00023012"/>
    </source>
</evidence>
<protein>
    <recommendedName>
        <fullName evidence="1">Stage 0 sporulation protein A homolog</fullName>
    </recommendedName>
</protein>
<dbReference type="EMBL" id="NFKL01000010">
    <property type="protein sequence ID" value="OUP58107.1"/>
    <property type="molecule type" value="Genomic_DNA"/>
</dbReference>
<dbReference type="RefSeq" id="WP_016147758.1">
    <property type="nucleotide sequence ID" value="NZ_CABKSA010000001.1"/>
</dbReference>
<dbReference type="InterPro" id="IPR016032">
    <property type="entry name" value="Sig_transdc_resp-reg_C-effctor"/>
</dbReference>
<dbReference type="SMART" id="SM00448">
    <property type="entry name" value="REC"/>
    <property type="match status" value="1"/>
</dbReference>
<dbReference type="GO" id="GO:0032993">
    <property type="term" value="C:protein-DNA complex"/>
    <property type="evidence" value="ECO:0007669"/>
    <property type="project" value="TreeGrafter"/>
</dbReference>
<dbReference type="Gene3D" id="6.10.250.690">
    <property type="match status" value="1"/>
</dbReference>
<evidence type="ECO:0000313" key="15">
    <source>
        <dbReference type="Proteomes" id="UP000195897"/>
    </source>
</evidence>
<evidence type="ECO:0000256" key="1">
    <source>
        <dbReference type="ARBA" id="ARBA00018672"/>
    </source>
</evidence>
<evidence type="ECO:0000256" key="6">
    <source>
        <dbReference type="ARBA" id="ARBA00023163"/>
    </source>
</evidence>
<keyword evidence="5 9" id="KW-0238">DNA-binding</keyword>
<dbReference type="AlphaFoldDB" id="A0A1Y4LN37"/>
<dbReference type="GO" id="GO:0005829">
    <property type="term" value="C:cytosol"/>
    <property type="evidence" value="ECO:0007669"/>
    <property type="project" value="TreeGrafter"/>
</dbReference>
<gene>
    <name evidence="13" type="ORF">B5F15_08010</name>
    <name evidence="12" type="ORF">B5F17_08375</name>
</gene>
<dbReference type="SMART" id="SM00862">
    <property type="entry name" value="Trans_reg_C"/>
    <property type="match status" value="1"/>
</dbReference>
<dbReference type="GO" id="GO:0000976">
    <property type="term" value="F:transcription cis-regulatory region binding"/>
    <property type="evidence" value="ECO:0007669"/>
    <property type="project" value="TreeGrafter"/>
</dbReference>
<name>A0A1Y4LN37_9FIRM</name>
<dbReference type="FunFam" id="1.10.10.10:FF:000018">
    <property type="entry name" value="DNA-binding response regulator ResD"/>
    <property type="match status" value="1"/>
</dbReference>
<dbReference type="SUPFAM" id="SSF52172">
    <property type="entry name" value="CheY-like"/>
    <property type="match status" value="1"/>
</dbReference>
<dbReference type="Pfam" id="PF00072">
    <property type="entry name" value="Response_reg"/>
    <property type="match status" value="1"/>
</dbReference>
<evidence type="ECO:0000256" key="4">
    <source>
        <dbReference type="ARBA" id="ARBA00023015"/>
    </source>
</evidence>
<evidence type="ECO:0000313" key="12">
    <source>
        <dbReference type="EMBL" id="OUP52709.1"/>
    </source>
</evidence>
<organism evidence="13 14">
    <name type="scientific">Butyricicoccus pullicaecorum</name>
    <dbReference type="NCBI Taxonomy" id="501571"/>
    <lineage>
        <taxon>Bacteria</taxon>
        <taxon>Bacillati</taxon>
        <taxon>Bacillota</taxon>
        <taxon>Clostridia</taxon>
        <taxon>Eubacteriales</taxon>
        <taxon>Butyricicoccaceae</taxon>
        <taxon>Butyricicoccus</taxon>
    </lineage>
</organism>
<feature type="domain" description="OmpR/PhoB-type" evidence="11">
    <location>
        <begin position="129"/>
        <end position="225"/>
    </location>
</feature>
<proteinExistence type="predicted"/>
<dbReference type="SUPFAM" id="SSF46894">
    <property type="entry name" value="C-terminal effector domain of the bipartite response regulators"/>
    <property type="match status" value="1"/>
</dbReference>
<dbReference type="InterPro" id="IPR036388">
    <property type="entry name" value="WH-like_DNA-bd_sf"/>
</dbReference>
<feature type="modified residue" description="4-aspartylphosphate" evidence="8">
    <location>
        <position position="52"/>
    </location>
</feature>
<feature type="DNA-binding region" description="OmpR/PhoB-type" evidence="9">
    <location>
        <begin position="129"/>
        <end position="225"/>
    </location>
</feature>
<dbReference type="CDD" id="cd00383">
    <property type="entry name" value="trans_reg_C"/>
    <property type="match status" value="1"/>
</dbReference>
<dbReference type="InterPro" id="IPR001867">
    <property type="entry name" value="OmpR/PhoB-type_DNA-bd"/>
</dbReference>
<reference evidence="14 15" key="1">
    <citation type="submission" date="2017-04" db="EMBL/GenBank/DDBJ databases">
        <title>Function of individual gut microbiota members based on whole genome sequencing of pure cultures obtained from chicken caecum.</title>
        <authorList>
            <person name="Medvecky M."/>
            <person name="Cejkova D."/>
            <person name="Polansky O."/>
            <person name="Karasova D."/>
            <person name="Kubasova T."/>
            <person name="Cizek A."/>
            <person name="Rychlik I."/>
        </authorList>
    </citation>
    <scope>NUCLEOTIDE SEQUENCE [LARGE SCALE GENOMIC DNA]</scope>
    <source>
        <strain evidence="14">An179</strain>
        <strain evidence="15">An180</strain>
    </source>
</reference>
<evidence type="ECO:0000313" key="14">
    <source>
        <dbReference type="Proteomes" id="UP000195326"/>
    </source>
</evidence>
<dbReference type="PROSITE" id="PS51755">
    <property type="entry name" value="OMPR_PHOB"/>
    <property type="match status" value="1"/>
</dbReference>
<dbReference type="InterPro" id="IPR039420">
    <property type="entry name" value="WalR-like"/>
</dbReference>
<dbReference type="Pfam" id="PF00486">
    <property type="entry name" value="Trans_reg_C"/>
    <property type="match status" value="1"/>
</dbReference>
<keyword evidence="4" id="KW-0805">Transcription regulation</keyword>
<dbReference type="InterPro" id="IPR011006">
    <property type="entry name" value="CheY-like_superfamily"/>
</dbReference>
<dbReference type="PROSITE" id="PS50110">
    <property type="entry name" value="RESPONSE_REGULATORY"/>
    <property type="match status" value="1"/>
</dbReference>
<comment type="caution">
    <text evidence="13">The sequence shown here is derived from an EMBL/GenBank/DDBJ whole genome shotgun (WGS) entry which is preliminary data.</text>
</comment>
<dbReference type="Gene3D" id="3.40.50.2300">
    <property type="match status" value="1"/>
</dbReference>
<dbReference type="Proteomes" id="UP000195326">
    <property type="component" value="Unassembled WGS sequence"/>
</dbReference>
<accession>A0A1Y4LN37</accession>
<dbReference type="PANTHER" id="PTHR48111">
    <property type="entry name" value="REGULATOR OF RPOS"/>
    <property type="match status" value="1"/>
</dbReference>
<evidence type="ECO:0000256" key="2">
    <source>
        <dbReference type="ARBA" id="ARBA00022553"/>
    </source>
</evidence>
<evidence type="ECO:0000259" key="11">
    <source>
        <dbReference type="PROSITE" id="PS51755"/>
    </source>
</evidence>
<keyword evidence="3" id="KW-0902">Two-component regulatory system</keyword>
<dbReference type="EMBL" id="NFKK01000008">
    <property type="protein sequence ID" value="OUP52709.1"/>
    <property type="molecule type" value="Genomic_DNA"/>
</dbReference>
<reference evidence="13" key="2">
    <citation type="journal article" date="2018" name="BMC Genomics">
        <title>Whole genome sequencing and function prediction of 133 gut anaerobes isolated from chicken caecum in pure cultures.</title>
        <authorList>
            <person name="Medvecky M."/>
            <person name="Cejkova D."/>
            <person name="Polansky O."/>
            <person name="Karasova D."/>
            <person name="Kubasova T."/>
            <person name="Cizek A."/>
            <person name="Rychlik I."/>
        </authorList>
    </citation>
    <scope>NUCLEOTIDE SEQUENCE</scope>
    <source>
        <strain evidence="13">An179</strain>
        <strain evidence="12">An180</strain>
    </source>
</reference>
<dbReference type="Proteomes" id="UP000195897">
    <property type="component" value="Unassembled WGS sequence"/>
</dbReference>
<dbReference type="GO" id="GO:0000156">
    <property type="term" value="F:phosphorelay response regulator activity"/>
    <property type="evidence" value="ECO:0007669"/>
    <property type="project" value="TreeGrafter"/>
</dbReference>
<dbReference type="GO" id="GO:0006355">
    <property type="term" value="P:regulation of DNA-templated transcription"/>
    <property type="evidence" value="ECO:0007669"/>
    <property type="project" value="InterPro"/>
</dbReference>
<dbReference type="STRING" id="501571.GCA_900143195_00748"/>
<feature type="domain" description="Response regulatory" evidence="10">
    <location>
        <begin position="3"/>
        <end position="119"/>
    </location>
</feature>
<evidence type="ECO:0000259" key="10">
    <source>
        <dbReference type="PROSITE" id="PS50110"/>
    </source>
</evidence>
<keyword evidence="6" id="KW-0804">Transcription</keyword>
<keyword evidence="2 8" id="KW-0597">Phosphoprotein</keyword>
<evidence type="ECO:0000256" key="8">
    <source>
        <dbReference type="PROSITE-ProRule" id="PRU00169"/>
    </source>
</evidence>
<dbReference type="InterPro" id="IPR001789">
    <property type="entry name" value="Sig_transdc_resp-reg_receiver"/>
</dbReference>
<evidence type="ECO:0000256" key="7">
    <source>
        <dbReference type="ARBA" id="ARBA00024867"/>
    </source>
</evidence>
<dbReference type="PANTHER" id="PTHR48111:SF21">
    <property type="entry name" value="DNA-BINDING DUAL MASTER TRANSCRIPTIONAL REGULATOR RPAA"/>
    <property type="match status" value="1"/>
</dbReference>
<dbReference type="Gene3D" id="1.10.10.10">
    <property type="entry name" value="Winged helix-like DNA-binding domain superfamily/Winged helix DNA-binding domain"/>
    <property type="match status" value="1"/>
</dbReference>
<evidence type="ECO:0000256" key="9">
    <source>
        <dbReference type="PROSITE-ProRule" id="PRU01091"/>
    </source>
</evidence>
<sequence length="228" mass="25130">MPTIYCVEDDVNIRELVLYALRASGFEAEGFDSAGPFFERVEESCPDLALLDIMLPGMDGLTILHTLRNTPRTASLPVILLTAKTAEYDKVRGLDDGADDYLCKPFGVMELMSRIKAVLRRAAPMQPASSALTLGEITLDTARHTVEAAGQPVVLTLKEFDLLHYLMENADIVLSREKIMEAVWGFGFEGESRTVDMHIKTLRQKLGTPSAQIQTVRGVGYKIGAEPK</sequence>